<comment type="caution">
    <text evidence="1">The sequence shown here is derived from an EMBL/GenBank/DDBJ whole genome shotgun (WGS) entry which is preliminary data.</text>
</comment>
<gene>
    <name evidence="1" type="ORF">ZRA01_18550</name>
</gene>
<keyword evidence="2" id="KW-1185">Reference proteome</keyword>
<proteinExistence type="predicted"/>
<sequence>MSSYHVTSFAVLIMLALAGCDNRPVVATEKTPFTVAGVTLGTDKEEVQALGRLGSCQQRTERLASCSYTPEKERVRFLGQNVTRITYQFMDDSPKVVNIHVSTVGTQISELSVRWDWKLEGRCVDDHVADAVRNFSSDGRFAIEQINDMKLRVHAGFSCLSEDGRYVSGSSYAGVSNRQYTSTIEMFTVNTSAADAMNAALAVRKRIEAKNKALNAGSGS</sequence>
<accession>A0A4Y4CUK7</accession>
<evidence type="ECO:0000313" key="1">
    <source>
        <dbReference type="EMBL" id="GEC95782.1"/>
    </source>
</evidence>
<dbReference type="RefSeq" id="WP_141351551.1">
    <property type="nucleotide sequence ID" value="NZ_BJNV01000027.1"/>
</dbReference>
<reference evidence="1 2" key="1">
    <citation type="submission" date="2019-06" db="EMBL/GenBank/DDBJ databases">
        <title>Whole genome shotgun sequence of Zoogloea ramigera NBRC 15342.</title>
        <authorList>
            <person name="Hosoyama A."/>
            <person name="Uohara A."/>
            <person name="Ohji S."/>
            <person name="Ichikawa N."/>
        </authorList>
    </citation>
    <scope>NUCLEOTIDE SEQUENCE [LARGE SCALE GENOMIC DNA]</scope>
    <source>
        <strain evidence="1 2">NBRC 15342</strain>
    </source>
</reference>
<dbReference type="EMBL" id="BJNV01000027">
    <property type="protein sequence ID" value="GEC95782.1"/>
    <property type="molecule type" value="Genomic_DNA"/>
</dbReference>
<dbReference type="AlphaFoldDB" id="A0A4Y4CUK7"/>
<dbReference type="Proteomes" id="UP000318422">
    <property type="component" value="Unassembled WGS sequence"/>
</dbReference>
<protein>
    <submittedName>
        <fullName evidence="1">Uncharacterized protein</fullName>
    </submittedName>
</protein>
<evidence type="ECO:0000313" key="2">
    <source>
        <dbReference type="Proteomes" id="UP000318422"/>
    </source>
</evidence>
<organism evidence="1 2">
    <name type="scientific">Zoogloea ramigera</name>
    <dbReference type="NCBI Taxonomy" id="350"/>
    <lineage>
        <taxon>Bacteria</taxon>
        <taxon>Pseudomonadati</taxon>
        <taxon>Pseudomonadota</taxon>
        <taxon>Betaproteobacteria</taxon>
        <taxon>Rhodocyclales</taxon>
        <taxon>Zoogloeaceae</taxon>
        <taxon>Zoogloea</taxon>
    </lineage>
</organism>
<name>A0A4Y4CUK7_ZOORA</name>